<name>A0A8E4F7V6_9GAMM</name>
<dbReference type="InterPro" id="IPR017686">
    <property type="entry name" value="Phg/plasmid-like_prot"/>
</dbReference>
<dbReference type="NCBIfam" id="TIGR03299">
    <property type="entry name" value="LGT_TIGR03299"/>
    <property type="match status" value="1"/>
</dbReference>
<dbReference type="Proteomes" id="UP000532147">
    <property type="component" value="Unassembled WGS sequence"/>
</dbReference>
<comment type="caution">
    <text evidence="1">The sequence shown here is derived from an EMBL/GenBank/DDBJ whole genome shotgun (WGS) entry which is preliminary data.</text>
</comment>
<dbReference type="Pfam" id="PF06067">
    <property type="entry name" value="DUF932"/>
    <property type="match status" value="1"/>
</dbReference>
<proteinExistence type="predicted"/>
<reference evidence="1 2" key="1">
    <citation type="submission" date="2020-04" db="EMBL/GenBank/DDBJ databases">
        <title>Acinetobacter Taxon 24.</title>
        <authorList>
            <person name="Nemec A."/>
            <person name="Radolfova-Krizova L."/>
            <person name="Higgins P.G."/>
            <person name="Spanelova P."/>
        </authorList>
    </citation>
    <scope>NUCLEOTIDE SEQUENCE [LARGE SCALE GENOMIC DNA]</scope>
    <source>
        <strain evidence="1 2">ANC 4280</strain>
    </source>
</reference>
<organism evidence="1 2">
    <name type="scientific">Acinetobacter terrae</name>
    <dbReference type="NCBI Taxonomy" id="2731247"/>
    <lineage>
        <taxon>Bacteria</taxon>
        <taxon>Pseudomonadati</taxon>
        <taxon>Pseudomonadota</taxon>
        <taxon>Gammaproteobacteria</taxon>
        <taxon>Moraxellales</taxon>
        <taxon>Moraxellaceae</taxon>
        <taxon>Acinetobacter</taxon>
        <taxon>Acinetobacter Taxon 24</taxon>
    </lineage>
</organism>
<dbReference type="EMBL" id="JABERH010000013">
    <property type="protein sequence ID" value="NNH38007.1"/>
    <property type="molecule type" value="Genomic_DNA"/>
</dbReference>
<evidence type="ECO:0000313" key="2">
    <source>
        <dbReference type="Proteomes" id="UP000532147"/>
    </source>
</evidence>
<sequence length="343" mass="38263">MAHQIEQIAYVGETPWHGLGNELSQNQPIEVWAQQAGMDWRIESSNVSYMAQNERGQSIIMPFEEQRVLYRSDTYAPLSVVSQRYQEVQPKEILEFYRDLTEQSGFELETAGVLKGGKKFWALARTGQSSALKAKDVSNGYILLATACDGTLATTAQFTSIRVVCNNTLAIALRGQSSSAGVVKVPHSTKFDAEKVKQQLGISVRAWDEHMYEMKQLTQRKVSQQEAKAYFDAVFNNSTMSISDPEENIIQFYRNVAQQVQEKKPEPNGRAMNKALEMFNGQGRGADLSSAKDTAYGLLCSITEFVDHERRAMSTDHRLDSAWFGAGASVKQRGLEQALALIA</sequence>
<gene>
    <name evidence="1" type="ORF">HLH11_04925</name>
</gene>
<accession>A0A8E4F7V6</accession>
<dbReference type="AlphaFoldDB" id="A0A8E4F7V6"/>
<evidence type="ECO:0000313" key="1">
    <source>
        <dbReference type="EMBL" id="NNH38007.1"/>
    </source>
</evidence>
<protein>
    <submittedName>
        <fullName evidence="1">DUF932 domain-containing protein</fullName>
    </submittedName>
</protein>
<dbReference type="RefSeq" id="WP_171534050.1">
    <property type="nucleotide sequence ID" value="NZ_JABERH010000013.1"/>
</dbReference>
<dbReference type="InterPro" id="IPR026325">
    <property type="entry name" value="DUF932"/>
</dbReference>